<dbReference type="SMART" id="SM00855">
    <property type="entry name" value="PGAM"/>
    <property type="match status" value="1"/>
</dbReference>
<protein>
    <submittedName>
        <fullName evidence="3">Putative phosphoglycerate mutase</fullName>
    </submittedName>
</protein>
<sequence length="218" mass="23423">MTAPGAAGPRRIVVMRHGETADNAARVWQGHRDTELSDRGRAQAREAAPLVASYAPDVIVSSDLRRAADTAQAVADLVRLEVRRDPRLREVDVGRWQGLQADEVRERYPDVVAALDRGEDVPKGVTGETRAQVAERAGAALRDVADALGPGRTALVVAHGVSGRAAATELVGLDHDVADQVLRSLDNCHWIVLVEAPKSFSTTAGWRIAAWNVGPRQP</sequence>
<dbReference type="PANTHER" id="PTHR48100:SF62">
    <property type="entry name" value="GLUCOSYL-3-PHOSPHOGLYCERATE PHOSPHATASE"/>
    <property type="match status" value="1"/>
</dbReference>
<evidence type="ECO:0000256" key="2">
    <source>
        <dbReference type="PIRSR" id="PIRSR613078-2"/>
    </source>
</evidence>
<feature type="binding site" evidence="2">
    <location>
        <begin position="16"/>
        <end position="23"/>
    </location>
    <ligand>
        <name>substrate</name>
    </ligand>
</feature>
<dbReference type="GO" id="GO:0016791">
    <property type="term" value="F:phosphatase activity"/>
    <property type="evidence" value="ECO:0007669"/>
    <property type="project" value="TreeGrafter"/>
</dbReference>
<dbReference type="Gene3D" id="3.40.50.1240">
    <property type="entry name" value="Phosphoglycerate mutase-like"/>
    <property type="match status" value="1"/>
</dbReference>
<comment type="caution">
    <text evidence="3">The sequence shown here is derived from an EMBL/GenBank/DDBJ whole genome shotgun (WGS) entry which is preliminary data.</text>
</comment>
<dbReference type="EMBL" id="RBXT01000001">
    <property type="protein sequence ID" value="RKT77087.1"/>
    <property type="molecule type" value="Genomic_DNA"/>
</dbReference>
<dbReference type="Pfam" id="PF00300">
    <property type="entry name" value="His_Phos_1"/>
    <property type="match status" value="1"/>
</dbReference>
<feature type="active site" description="Proton donor/acceptor" evidence="1">
    <location>
        <position position="90"/>
    </location>
</feature>
<feature type="active site" description="Tele-phosphohistidine intermediate" evidence="1">
    <location>
        <position position="17"/>
    </location>
</feature>
<feature type="binding site" evidence="2">
    <location>
        <position position="66"/>
    </location>
    <ligand>
        <name>substrate</name>
    </ligand>
</feature>
<dbReference type="CDD" id="cd07067">
    <property type="entry name" value="HP_PGM_like"/>
    <property type="match status" value="1"/>
</dbReference>
<evidence type="ECO:0000313" key="3">
    <source>
        <dbReference type="EMBL" id="RKT77087.1"/>
    </source>
</evidence>
<dbReference type="OrthoDB" id="4697614at2"/>
<dbReference type="InterPro" id="IPR001345">
    <property type="entry name" value="PG/BPGM_mutase_AS"/>
</dbReference>
<dbReference type="PANTHER" id="PTHR48100">
    <property type="entry name" value="BROAD-SPECIFICITY PHOSPHATASE YOR283W-RELATED"/>
    <property type="match status" value="1"/>
</dbReference>
<organism evidence="3 4">
    <name type="scientific">Terracoccus luteus</name>
    <dbReference type="NCBI Taxonomy" id="53356"/>
    <lineage>
        <taxon>Bacteria</taxon>
        <taxon>Bacillati</taxon>
        <taxon>Actinomycetota</taxon>
        <taxon>Actinomycetes</taxon>
        <taxon>Micrococcales</taxon>
        <taxon>Intrasporangiaceae</taxon>
        <taxon>Terracoccus</taxon>
    </lineage>
</organism>
<dbReference type="InterPro" id="IPR050275">
    <property type="entry name" value="PGM_Phosphatase"/>
</dbReference>
<dbReference type="SUPFAM" id="SSF53254">
    <property type="entry name" value="Phosphoglycerate mutase-like"/>
    <property type="match status" value="1"/>
</dbReference>
<dbReference type="InterPro" id="IPR013078">
    <property type="entry name" value="His_Pase_superF_clade-1"/>
</dbReference>
<dbReference type="PROSITE" id="PS00175">
    <property type="entry name" value="PG_MUTASE"/>
    <property type="match status" value="1"/>
</dbReference>
<evidence type="ECO:0000256" key="1">
    <source>
        <dbReference type="PIRSR" id="PIRSR613078-1"/>
    </source>
</evidence>
<dbReference type="RefSeq" id="WP_121030740.1">
    <property type="nucleotide sequence ID" value="NZ_RBXT01000001.1"/>
</dbReference>
<name>A0A495XSH3_9MICO</name>
<dbReference type="InterPro" id="IPR029033">
    <property type="entry name" value="His_PPase_superfam"/>
</dbReference>
<dbReference type="AlphaFoldDB" id="A0A495XSH3"/>
<evidence type="ECO:0000313" key="4">
    <source>
        <dbReference type="Proteomes" id="UP000278440"/>
    </source>
</evidence>
<dbReference type="GO" id="GO:0005737">
    <property type="term" value="C:cytoplasm"/>
    <property type="evidence" value="ECO:0007669"/>
    <property type="project" value="TreeGrafter"/>
</dbReference>
<reference evidence="3 4" key="1">
    <citation type="submission" date="2018-10" db="EMBL/GenBank/DDBJ databases">
        <title>Sequencing the genomes of 1000 actinobacteria strains.</title>
        <authorList>
            <person name="Klenk H.-P."/>
        </authorList>
    </citation>
    <scope>NUCLEOTIDE SEQUENCE [LARGE SCALE GENOMIC DNA]</scope>
    <source>
        <strain evidence="3 4">DSM 44267</strain>
    </source>
</reference>
<proteinExistence type="predicted"/>
<dbReference type="Proteomes" id="UP000278440">
    <property type="component" value="Unassembled WGS sequence"/>
</dbReference>
<accession>A0A495XSH3</accession>
<keyword evidence="4" id="KW-1185">Reference proteome</keyword>
<gene>
    <name evidence="3" type="ORF">DFJ68_0500</name>
</gene>